<dbReference type="InterPro" id="IPR000092">
    <property type="entry name" value="Polyprenyl_synt"/>
</dbReference>
<dbReference type="AlphaFoldDB" id="A0A232M6C9"/>
<reference evidence="4 5" key="1">
    <citation type="journal article" date="2015" name="Environ. Microbiol.">
        <title>Metagenome sequence of Elaphomyces granulatus from sporocarp tissue reveals Ascomycota ectomycorrhizal fingerprints of genome expansion and a Proteobacteria-rich microbiome.</title>
        <authorList>
            <person name="Quandt C.A."/>
            <person name="Kohler A."/>
            <person name="Hesse C.N."/>
            <person name="Sharpton T.J."/>
            <person name="Martin F."/>
            <person name="Spatafora J.W."/>
        </authorList>
    </citation>
    <scope>NUCLEOTIDE SEQUENCE [LARGE SCALE GENOMIC DNA]</scope>
    <source>
        <strain evidence="4 5">OSC145934</strain>
    </source>
</reference>
<dbReference type="Proteomes" id="UP000243515">
    <property type="component" value="Unassembled WGS sequence"/>
</dbReference>
<comment type="caution">
    <text evidence="4">The sequence shown here is derived from an EMBL/GenBank/DDBJ whole genome shotgun (WGS) entry which is preliminary data.</text>
</comment>
<keyword evidence="3" id="KW-0460">Magnesium</keyword>
<dbReference type="Gene3D" id="1.10.600.10">
    <property type="entry name" value="Farnesyl Diphosphate Synthase"/>
    <property type="match status" value="1"/>
</dbReference>
<accession>A0A232M6C9</accession>
<proteinExistence type="predicted"/>
<dbReference type="PANTHER" id="PTHR12001">
    <property type="entry name" value="GERANYLGERANYL PYROPHOSPHATE SYNTHASE"/>
    <property type="match status" value="1"/>
</dbReference>
<gene>
    <name evidence="4" type="ORF">Egran_00291</name>
</gene>
<dbReference type="EMBL" id="NPHW01002214">
    <property type="protein sequence ID" value="OXV11946.1"/>
    <property type="molecule type" value="Genomic_DNA"/>
</dbReference>
<name>A0A232M6C9_9EURO</name>
<evidence type="ECO:0008006" key="6">
    <source>
        <dbReference type="Google" id="ProtNLM"/>
    </source>
</evidence>
<evidence type="ECO:0000313" key="4">
    <source>
        <dbReference type="EMBL" id="OXV11946.1"/>
    </source>
</evidence>
<dbReference type="GO" id="GO:0004659">
    <property type="term" value="F:prenyltransferase activity"/>
    <property type="evidence" value="ECO:0007669"/>
    <property type="project" value="InterPro"/>
</dbReference>
<protein>
    <recommendedName>
        <fullName evidence="6">Geranylgeranyl pyrophosphate synthase</fullName>
    </recommendedName>
</protein>
<evidence type="ECO:0000256" key="2">
    <source>
        <dbReference type="ARBA" id="ARBA00022723"/>
    </source>
</evidence>
<dbReference type="SUPFAM" id="SSF48576">
    <property type="entry name" value="Terpenoid synthases"/>
    <property type="match status" value="1"/>
</dbReference>
<keyword evidence="5" id="KW-1185">Reference proteome</keyword>
<evidence type="ECO:0000256" key="3">
    <source>
        <dbReference type="ARBA" id="ARBA00022842"/>
    </source>
</evidence>
<dbReference type="InterPro" id="IPR008949">
    <property type="entry name" value="Isoprenoid_synthase_dom_sf"/>
</dbReference>
<evidence type="ECO:0000313" key="5">
    <source>
        <dbReference type="Proteomes" id="UP000243515"/>
    </source>
</evidence>
<dbReference type="PANTHER" id="PTHR12001:SF44">
    <property type="entry name" value="GERANYLGERANYL PYROPHOSPHATE SYNTHASE"/>
    <property type="match status" value="1"/>
</dbReference>
<dbReference type="OrthoDB" id="6921389at2759"/>
<sequence>MVDHKTGAFFRFVTGMFESEASVPPNPKLLQLTSLMGRHFQIRDDHYNLTSDNYTAKKGFCDDLSEGKFSLPLIHLLQHSASSDRVRGLLFRHKGELSPEMKIWVLSQMKDVGSLDYVSGILEHLHENIKRALEDVMADLGHNKQLEDLTGAWMKIGS</sequence>
<organism evidence="4 5">
    <name type="scientific">Elaphomyces granulatus</name>
    <dbReference type="NCBI Taxonomy" id="519963"/>
    <lineage>
        <taxon>Eukaryota</taxon>
        <taxon>Fungi</taxon>
        <taxon>Dikarya</taxon>
        <taxon>Ascomycota</taxon>
        <taxon>Pezizomycotina</taxon>
        <taxon>Eurotiomycetes</taxon>
        <taxon>Eurotiomycetidae</taxon>
        <taxon>Eurotiales</taxon>
        <taxon>Elaphomycetaceae</taxon>
        <taxon>Elaphomyces</taxon>
    </lineage>
</organism>
<dbReference type="GO" id="GO:0046872">
    <property type="term" value="F:metal ion binding"/>
    <property type="evidence" value="ECO:0007669"/>
    <property type="project" value="UniProtKB-KW"/>
</dbReference>
<dbReference type="GO" id="GO:0046165">
    <property type="term" value="P:alcohol biosynthetic process"/>
    <property type="evidence" value="ECO:0007669"/>
    <property type="project" value="UniProtKB-ARBA"/>
</dbReference>
<dbReference type="Pfam" id="PF00348">
    <property type="entry name" value="polyprenyl_synt"/>
    <property type="match status" value="1"/>
</dbReference>
<keyword evidence="1" id="KW-0808">Transferase</keyword>
<dbReference type="GO" id="GO:0008299">
    <property type="term" value="P:isoprenoid biosynthetic process"/>
    <property type="evidence" value="ECO:0007669"/>
    <property type="project" value="InterPro"/>
</dbReference>
<dbReference type="GO" id="GO:0043386">
    <property type="term" value="P:mycotoxin biosynthetic process"/>
    <property type="evidence" value="ECO:0007669"/>
    <property type="project" value="UniProtKB-ARBA"/>
</dbReference>
<evidence type="ECO:0000256" key="1">
    <source>
        <dbReference type="ARBA" id="ARBA00022679"/>
    </source>
</evidence>
<keyword evidence="2" id="KW-0479">Metal-binding</keyword>